<name>A0A0B6WVW4_9BACT</name>
<keyword evidence="4" id="KW-0812">Transmembrane</keyword>
<dbReference type="GO" id="GO:0046914">
    <property type="term" value="F:transition metal ion binding"/>
    <property type="evidence" value="ECO:0007669"/>
    <property type="project" value="TreeGrafter"/>
</dbReference>
<comment type="similarity">
    <text evidence="1">Belongs to the membrane fusion protein (MFP) (TC 8.A.1) family.</text>
</comment>
<evidence type="ECO:0000313" key="7">
    <source>
        <dbReference type="EMBL" id="CDM64280.1"/>
    </source>
</evidence>
<keyword evidence="2" id="KW-0813">Transport</keyword>
<dbReference type="GO" id="GO:0016020">
    <property type="term" value="C:membrane"/>
    <property type="evidence" value="ECO:0007669"/>
    <property type="project" value="InterPro"/>
</dbReference>
<dbReference type="GO" id="GO:0030288">
    <property type="term" value="C:outer membrane-bounded periplasmic space"/>
    <property type="evidence" value="ECO:0007669"/>
    <property type="project" value="TreeGrafter"/>
</dbReference>
<dbReference type="STRING" id="454194.PYK22_00273"/>
<reference evidence="7 8" key="1">
    <citation type="submission" date="2013-12" db="EMBL/GenBank/DDBJ databases">
        <authorList>
            <person name="Stott M."/>
        </authorList>
    </citation>
    <scope>NUCLEOTIDE SEQUENCE [LARGE SCALE GENOMIC DNA]</scope>
    <source>
        <strain evidence="7 8">K22</strain>
    </source>
</reference>
<dbReference type="Gene3D" id="2.40.30.170">
    <property type="match status" value="1"/>
</dbReference>
<keyword evidence="3" id="KW-0175">Coiled coil</keyword>
<evidence type="ECO:0000259" key="6">
    <source>
        <dbReference type="Pfam" id="PF25975"/>
    </source>
</evidence>
<feature type="transmembrane region" description="Helical" evidence="4">
    <location>
        <begin position="285"/>
        <end position="308"/>
    </location>
</feature>
<dbReference type="Proteomes" id="UP000031518">
    <property type="component" value="Unassembled WGS sequence"/>
</dbReference>
<dbReference type="PANTHER" id="PTHR30097:SF15">
    <property type="entry name" value="CATION EFFLUX SYSTEM PROTEIN CUSB"/>
    <property type="match status" value="1"/>
</dbReference>
<accession>A0A0B6WVW4</accession>
<feature type="transmembrane region" description="Helical" evidence="4">
    <location>
        <begin position="251"/>
        <end position="273"/>
    </location>
</feature>
<feature type="domain" description="CusB-like beta-barrel" evidence="5">
    <location>
        <begin position="557"/>
        <end position="636"/>
    </location>
</feature>
<dbReference type="EMBL" id="CBXV010000001">
    <property type="protein sequence ID" value="CDM64280.1"/>
    <property type="molecule type" value="Genomic_DNA"/>
</dbReference>
<proteinExistence type="inferred from homology"/>
<dbReference type="GO" id="GO:0015679">
    <property type="term" value="P:plasma membrane copper ion transport"/>
    <property type="evidence" value="ECO:0007669"/>
    <property type="project" value="TreeGrafter"/>
</dbReference>
<dbReference type="Pfam" id="PF25954">
    <property type="entry name" value="Beta-barrel_RND_2"/>
    <property type="match status" value="1"/>
</dbReference>
<keyword evidence="8" id="KW-1185">Reference proteome</keyword>
<dbReference type="NCBIfam" id="TIGR01730">
    <property type="entry name" value="RND_mfp"/>
    <property type="match status" value="1"/>
</dbReference>
<feature type="domain" description="CzcB-like C-terminal circularly permuted SH3-like" evidence="6">
    <location>
        <begin position="645"/>
        <end position="705"/>
    </location>
</feature>
<evidence type="ECO:0000259" key="5">
    <source>
        <dbReference type="Pfam" id="PF25954"/>
    </source>
</evidence>
<dbReference type="Pfam" id="PF25975">
    <property type="entry name" value="CzcB_C"/>
    <property type="match status" value="1"/>
</dbReference>
<dbReference type="GO" id="GO:0022857">
    <property type="term" value="F:transmembrane transporter activity"/>
    <property type="evidence" value="ECO:0007669"/>
    <property type="project" value="InterPro"/>
</dbReference>
<sequence length="711" mass="77430">MNWMSNRSGRLKHAEREVAISKMLGSFFALTETIGWRDARARDQERVRDARVCAAEPVASRDARSRRKEDLNFFSISSRSFVRVWRVTLSALLLFAFVTARAHEGEDHGASPKRATGTAAGPAVRMAERNVQTPVGQFRVRLRQMPFDPRTGEEAQFEVEALERVEGAFGSSEGLQSVNIARAVARLSRADGTALEPALDTHAESSPGVRGVHYVFREAGEYKIAFDFALADGRSFSVDFPVSVTKAPVNWSFWIGLLLLALLSVGVVVIRSAPLWRARSERKGVARHIAPATVVAAIIFAIGLLLLLRFEPPRRIRTATEVTVSAAAATGAATSSEIVIPKESQLLFGIRTALVEERPVIAGLKVTGVVRARPTSRATIAPPVSGRVFFKNGLTLGSFVARGEQIGTVEQILGASEQAGLEAQRTELQRAVLEQQAKRAEQEALAQQARARLAQAERELRRATELLEVGAVPRKRVEEAQTAVQIARQEVLAAEQQARIAAEQARVVKAGAERIGPVRRFPLIAPVAGVVSDIRATTGQQVEAGSELLNIVDLSVVYLEARVFEGDLAKVRDARRASYTTAAFPGEVFHLGEGGRGRIVAIGTAVDPQTRTVPVIFEVMNPANRLRDGMFVEIVFDIGETAPVLAVPKRAVVTEEGRTYVFVFNGGERFEKRAVLLGAEGQDFYEVKSGLSRGERVVVDGVYQLRSARPG</sequence>
<protein>
    <submittedName>
        <fullName evidence="7">RND family efflux transporter, MFP subunit</fullName>
    </submittedName>
</protein>
<dbReference type="InterPro" id="IPR051909">
    <property type="entry name" value="MFP_Cation_Efflux"/>
</dbReference>
<dbReference type="InterPro" id="IPR058649">
    <property type="entry name" value="CzcB_C"/>
</dbReference>
<dbReference type="InterPro" id="IPR006143">
    <property type="entry name" value="RND_pump_MFP"/>
</dbReference>
<keyword evidence="4" id="KW-1133">Transmembrane helix</keyword>
<evidence type="ECO:0000256" key="2">
    <source>
        <dbReference type="ARBA" id="ARBA00022448"/>
    </source>
</evidence>
<dbReference type="InterPro" id="IPR058792">
    <property type="entry name" value="Beta-barrel_RND_2"/>
</dbReference>
<feature type="coiled-coil region" evidence="3">
    <location>
        <begin position="423"/>
        <end position="504"/>
    </location>
</feature>
<keyword evidence="4" id="KW-0472">Membrane</keyword>
<evidence type="ECO:0000256" key="4">
    <source>
        <dbReference type="SAM" id="Phobius"/>
    </source>
</evidence>
<dbReference type="GO" id="GO:0060003">
    <property type="term" value="P:copper ion export"/>
    <property type="evidence" value="ECO:0007669"/>
    <property type="project" value="TreeGrafter"/>
</dbReference>
<reference evidence="7 8" key="2">
    <citation type="submission" date="2015-01" db="EMBL/GenBank/DDBJ databases">
        <title>Complete genome sequence of Pyrinomonas methylaliphatogenes type strain K22T.</title>
        <authorList>
            <person name="Lee K.C.Y."/>
            <person name="Power J.F."/>
            <person name="Dunfield P.F."/>
            <person name="Morgan X.C."/>
            <person name="Huttenhower C."/>
            <person name="Stott M.B."/>
        </authorList>
    </citation>
    <scope>NUCLEOTIDE SEQUENCE [LARGE SCALE GENOMIC DNA]</scope>
    <source>
        <strain evidence="7 8">K22</strain>
    </source>
</reference>
<dbReference type="AlphaFoldDB" id="A0A0B6WVW4"/>
<evidence type="ECO:0000256" key="1">
    <source>
        <dbReference type="ARBA" id="ARBA00009477"/>
    </source>
</evidence>
<gene>
    <name evidence="7" type="ORF">PYK22_00273</name>
</gene>
<dbReference type="PANTHER" id="PTHR30097">
    <property type="entry name" value="CATION EFFLUX SYSTEM PROTEIN CUSB"/>
    <property type="match status" value="1"/>
</dbReference>
<dbReference type="Gene3D" id="2.40.420.20">
    <property type="match status" value="1"/>
</dbReference>
<dbReference type="SUPFAM" id="SSF111369">
    <property type="entry name" value="HlyD-like secretion proteins"/>
    <property type="match status" value="1"/>
</dbReference>
<organism evidence="7 8">
    <name type="scientific">Pyrinomonas methylaliphatogenes</name>
    <dbReference type="NCBI Taxonomy" id="454194"/>
    <lineage>
        <taxon>Bacteria</taxon>
        <taxon>Pseudomonadati</taxon>
        <taxon>Acidobacteriota</taxon>
        <taxon>Blastocatellia</taxon>
        <taxon>Blastocatellales</taxon>
        <taxon>Pyrinomonadaceae</taxon>
        <taxon>Pyrinomonas</taxon>
    </lineage>
</organism>
<evidence type="ECO:0000313" key="8">
    <source>
        <dbReference type="Proteomes" id="UP000031518"/>
    </source>
</evidence>
<evidence type="ECO:0000256" key="3">
    <source>
        <dbReference type="SAM" id="Coils"/>
    </source>
</evidence>